<organism evidence="2 3">
    <name type="scientific">Mytilus coruscus</name>
    <name type="common">Sea mussel</name>
    <dbReference type="NCBI Taxonomy" id="42192"/>
    <lineage>
        <taxon>Eukaryota</taxon>
        <taxon>Metazoa</taxon>
        <taxon>Spiralia</taxon>
        <taxon>Lophotrochozoa</taxon>
        <taxon>Mollusca</taxon>
        <taxon>Bivalvia</taxon>
        <taxon>Autobranchia</taxon>
        <taxon>Pteriomorphia</taxon>
        <taxon>Mytilida</taxon>
        <taxon>Mytiloidea</taxon>
        <taxon>Mytilidae</taxon>
        <taxon>Mytilinae</taxon>
        <taxon>Mytilus</taxon>
    </lineage>
</organism>
<dbReference type="SMART" id="SM00595">
    <property type="entry name" value="MADF"/>
    <property type="match status" value="1"/>
</dbReference>
<accession>A0A6J8DH02</accession>
<keyword evidence="3" id="KW-1185">Reference proteome</keyword>
<dbReference type="AlphaFoldDB" id="A0A6J8DH02"/>
<evidence type="ECO:0000259" key="1">
    <source>
        <dbReference type="PROSITE" id="PS51029"/>
    </source>
</evidence>
<protein>
    <recommendedName>
        <fullName evidence="1">MADF domain-containing protein</fullName>
    </recommendedName>
</protein>
<name>A0A6J8DH02_MYTCO</name>
<dbReference type="Proteomes" id="UP000507470">
    <property type="component" value="Unassembled WGS sequence"/>
</dbReference>
<feature type="domain" description="MADF" evidence="1">
    <location>
        <begin position="14"/>
        <end position="104"/>
    </location>
</feature>
<evidence type="ECO:0000313" key="3">
    <source>
        <dbReference type="Proteomes" id="UP000507470"/>
    </source>
</evidence>
<reference evidence="2 3" key="1">
    <citation type="submission" date="2020-06" db="EMBL/GenBank/DDBJ databases">
        <authorList>
            <person name="Li R."/>
            <person name="Bekaert M."/>
        </authorList>
    </citation>
    <scope>NUCLEOTIDE SEQUENCE [LARGE SCALE GENOMIC DNA]</scope>
    <source>
        <strain evidence="3">wild</strain>
    </source>
</reference>
<dbReference type="InterPro" id="IPR006578">
    <property type="entry name" value="MADF-dom"/>
</dbReference>
<proteinExistence type="predicted"/>
<dbReference type="InterPro" id="IPR039353">
    <property type="entry name" value="TF_Adf1"/>
</dbReference>
<dbReference type="Pfam" id="PF10545">
    <property type="entry name" value="MADF_DNA_bdg"/>
    <property type="match status" value="1"/>
</dbReference>
<dbReference type="PROSITE" id="PS51029">
    <property type="entry name" value="MADF"/>
    <property type="match status" value="1"/>
</dbReference>
<dbReference type="EMBL" id="CACVKT020007426">
    <property type="protein sequence ID" value="CAC5407913.1"/>
    <property type="molecule type" value="Genomic_DNA"/>
</dbReference>
<dbReference type="PANTHER" id="PTHR12243">
    <property type="entry name" value="MADF DOMAIN TRANSCRIPTION FACTOR"/>
    <property type="match status" value="1"/>
</dbReference>
<sequence length="242" mass="27574">MASKKTQPGLDREKLIHLVRDTACLWDPCTKEYMDSDITLSEWQRIGEEMGIPGADCKAKFKNLKDTYRINKKDEKDIKSGSKGSNSKKWPFYEYLTFLDPVVVPVDSCTNLENSSSSEEGNELELENSIVPPVKKMKSTARKNIDTQFVEFLKDSSKSLQESLSQGNQKELDEVGHYGQTIAANLRRLSLQQKGRAKILINQALYDVEFNTPYREVISSTNVDNQCQNVDENEPPTYFLMN</sequence>
<dbReference type="OrthoDB" id="6146570at2759"/>
<dbReference type="PANTHER" id="PTHR12243:SF67">
    <property type="entry name" value="COREPRESSOR OF PANGOLIN, ISOFORM A-RELATED"/>
    <property type="match status" value="1"/>
</dbReference>
<gene>
    <name evidence="2" type="ORF">MCOR_41344</name>
</gene>
<evidence type="ECO:0000313" key="2">
    <source>
        <dbReference type="EMBL" id="CAC5407913.1"/>
    </source>
</evidence>